<evidence type="ECO:0000256" key="16">
    <source>
        <dbReference type="ARBA" id="ARBA00023209"/>
    </source>
</evidence>
<evidence type="ECO:0000256" key="13">
    <source>
        <dbReference type="ARBA" id="ARBA00022989"/>
    </source>
</evidence>
<keyword evidence="8" id="KW-1003">Cell membrane</keyword>
<accession>A0ABV8MXI9</accession>
<organism evidence="20 21">
    <name type="scientific">Chitinimonas lacunae</name>
    <dbReference type="NCBI Taxonomy" id="1963018"/>
    <lineage>
        <taxon>Bacteria</taxon>
        <taxon>Pseudomonadati</taxon>
        <taxon>Pseudomonadota</taxon>
        <taxon>Betaproteobacteria</taxon>
        <taxon>Neisseriales</taxon>
        <taxon>Chitinibacteraceae</taxon>
        <taxon>Chitinimonas</taxon>
    </lineage>
</organism>
<evidence type="ECO:0000256" key="3">
    <source>
        <dbReference type="ARBA" id="ARBA00005119"/>
    </source>
</evidence>
<evidence type="ECO:0000256" key="15">
    <source>
        <dbReference type="ARBA" id="ARBA00023136"/>
    </source>
</evidence>
<evidence type="ECO:0000256" key="1">
    <source>
        <dbReference type="ARBA" id="ARBA00001698"/>
    </source>
</evidence>
<evidence type="ECO:0000256" key="18">
    <source>
        <dbReference type="RuleBase" id="RU003938"/>
    </source>
</evidence>
<dbReference type="Proteomes" id="UP001595791">
    <property type="component" value="Unassembled WGS sequence"/>
</dbReference>
<keyword evidence="10 18" id="KW-0808">Transferase</keyword>
<reference evidence="21" key="1">
    <citation type="journal article" date="2019" name="Int. J. Syst. Evol. Microbiol.">
        <title>The Global Catalogue of Microorganisms (GCM) 10K type strain sequencing project: providing services to taxonomists for standard genome sequencing and annotation.</title>
        <authorList>
            <consortium name="The Broad Institute Genomics Platform"/>
            <consortium name="The Broad Institute Genome Sequencing Center for Infectious Disease"/>
            <person name="Wu L."/>
            <person name="Ma J."/>
        </authorList>
    </citation>
    <scope>NUCLEOTIDE SEQUENCE [LARGE SCALE GENOMIC DNA]</scope>
    <source>
        <strain evidence="21">LMG 29894</strain>
    </source>
</reference>
<feature type="transmembrane region" description="Helical" evidence="19">
    <location>
        <begin position="109"/>
        <end position="127"/>
    </location>
</feature>
<feature type="transmembrane region" description="Helical" evidence="19">
    <location>
        <begin position="133"/>
        <end position="154"/>
    </location>
</feature>
<dbReference type="PANTHER" id="PTHR46382:SF1">
    <property type="entry name" value="PHOSPHATIDATE CYTIDYLYLTRANSFERASE"/>
    <property type="match status" value="1"/>
</dbReference>
<keyword evidence="11 18" id="KW-0812">Transmembrane</keyword>
<keyword evidence="13 19" id="KW-1133">Transmembrane helix</keyword>
<evidence type="ECO:0000256" key="8">
    <source>
        <dbReference type="ARBA" id="ARBA00022475"/>
    </source>
</evidence>
<comment type="similarity">
    <text evidence="5 18">Belongs to the CDS family.</text>
</comment>
<dbReference type="EC" id="2.7.7.41" evidence="6 18"/>
<dbReference type="RefSeq" id="WP_378167605.1">
    <property type="nucleotide sequence ID" value="NZ_JBHSBU010000001.1"/>
</dbReference>
<feature type="transmembrane region" description="Helical" evidence="19">
    <location>
        <begin position="175"/>
        <end position="193"/>
    </location>
</feature>
<keyword evidence="9" id="KW-0444">Lipid biosynthesis</keyword>
<evidence type="ECO:0000256" key="11">
    <source>
        <dbReference type="ARBA" id="ARBA00022692"/>
    </source>
</evidence>
<proteinExistence type="inferred from homology"/>
<evidence type="ECO:0000256" key="14">
    <source>
        <dbReference type="ARBA" id="ARBA00023098"/>
    </source>
</evidence>
<evidence type="ECO:0000313" key="21">
    <source>
        <dbReference type="Proteomes" id="UP001595791"/>
    </source>
</evidence>
<comment type="pathway">
    <text evidence="3 18">Phospholipid metabolism; CDP-diacylglycerol biosynthesis; CDP-diacylglycerol from sn-glycerol 3-phosphate: step 3/3.</text>
</comment>
<evidence type="ECO:0000256" key="10">
    <source>
        <dbReference type="ARBA" id="ARBA00022679"/>
    </source>
</evidence>
<comment type="catalytic activity">
    <reaction evidence="1 18">
        <text>a 1,2-diacyl-sn-glycero-3-phosphate + CTP + H(+) = a CDP-1,2-diacyl-sn-glycerol + diphosphate</text>
        <dbReference type="Rhea" id="RHEA:16229"/>
        <dbReference type="ChEBI" id="CHEBI:15378"/>
        <dbReference type="ChEBI" id="CHEBI:33019"/>
        <dbReference type="ChEBI" id="CHEBI:37563"/>
        <dbReference type="ChEBI" id="CHEBI:58332"/>
        <dbReference type="ChEBI" id="CHEBI:58608"/>
        <dbReference type="EC" id="2.7.7.41"/>
    </reaction>
</comment>
<dbReference type="PANTHER" id="PTHR46382">
    <property type="entry name" value="PHOSPHATIDATE CYTIDYLYLTRANSFERASE"/>
    <property type="match status" value="1"/>
</dbReference>
<keyword evidence="16" id="KW-0594">Phospholipid biosynthesis</keyword>
<comment type="caution">
    <text evidence="20">The sequence shown here is derived from an EMBL/GenBank/DDBJ whole genome shotgun (WGS) entry which is preliminary data.</text>
</comment>
<feature type="transmembrane region" description="Helical" evidence="19">
    <location>
        <begin position="205"/>
        <end position="223"/>
    </location>
</feature>
<evidence type="ECO:0000256" key="5">
    <source>
        <dbReference type="ARBA" id="ARBA00010185"/>
    </source>
</evidence>
<protein>
    <recommendedName>
        <fullName evidence="7 18">Phosphatidate cytidylyltransferase</fullName>
        <ecNumber evidence="6 18">2.7.7.41</ecNumber>
    </recommendedName>
</protein>
<dbReference type="Pfam" id="PF01148">
    <property type="entry name" value="CTP_transf_1"/>
    <property type="match status" value="1"/>
</dbReference>
<evidence type="ECO:0000256" key="9">
    <source>
        <dbReference type="ARBA" id="ARBA00022516"/>
    </source>
</evidence>
<evidence type="ECO:0000256" key="6">
    <source>
        <dbReference type="ARBA" id="ARBA00012487"/>
    </source>
</evidence>
<feature type="transmembrane region" description="Helical" evidence="19">
    <location>
        <begin position="53"/>
        <end position="71"/>
    </location>
</feature>
<comment type="pathway">
    <text evidence="4">Lipid metabolism.</text>
</comment>
<feature type="transmembrane region" description="Helical" evidence="19">
    <location>
        <begin position="77"/>
        <end position="97"/>
    </location>
</feature>
<dbReference type="InterPro" id="IPR000374">
    <property type="entry name" value="PC_trans"/>
</dbReference>
<name>A0ABV8MXI9_9NEIS</name>
<keyword evidence="14" id="KW-0443">Lipid metabolism</keyword>
<keyword evidence="12 18" id="KW-0548">Nucleotidyltransferase</keyword>
<evidence type="ECO:0000256" key="2">
    <source>
        <dbReference type="ARBA" id="ARBA00004651"/>
    </source>
</evidence>
<dbReference type="EMBL" id="JBHSBU010000001">
    <property type="protein sequence ID" value="MFC4161545.1"/>
    <property type="molecule type" value="Genomic_DNA"/>
</dbReference>
<comment type="subcellular location">
    <subcellularLocation>
        <location evidence="2">Cell membrane</location>
        <topology evidence="2">Multi-pass membrane protein</topology>
    </subcellularLocation>
</comment>
<dbReference type="GO" id="GO:0016779">
    <property type="term" value="F:nucleotidyltransferase activity"/>
    <property type="evidence" value="ECO:0007669"/>
    <property type="project" value="UniProtKB-KW"/>
</dbReference>
<dbReference type="PROSITE" id="PS01315">
    <property type="entry name" value="CDS"/>
    <property type="match status" value="1"/>
</dbReference>
<keyword evidence="21" id="KW-1185">Reference proteome</keyword>
<keyword evidence="17" id="KW-1208">Phospholipid metabolism</keyword>
<evidence type="ECO:0000256" key="17">
    <source>
        <dbReference type="ARBA" id="ARBA00023264"/>
    </source>
</evidence>
<feature type="transmembrane region" description="Helical" evidence="19">
    <location>
        <begin position="12"/>
        <end position="41"/>
    </location>
</feature>
<evidence type="ECO:0000313" key="20">
    <source>
        <dbReference type="EMBL" id="MFC4161545.1"/>
    </source>
</evidence>
<evidence type="ECO:0000256" key="4">
    <source>
        <dbReference type="ARBA" id="ARBA00005189"/>
    </source>
</evidence>
<keyword evidence="15 19" id="KW-0472">Membrane</keyword>
<sequence>MLKTRILTALALLPLVLLCLFVAPIWGWGAFVLLALSFGAWEWARLAQFNKNETTVFVATFVGLGAAGLWLPQAQMWQLPLAGLSLLFWLALVPAWLWGKWTLRRKWTAALVGWLLLLAALLGSVWLRQLKSGALGLLLVLGIAWVADIAAYFAGRRFGRRKLAPTISPGKSWEGVYGALLAVSVYALALHYAKAPLFSALTPWLLLPLVWVLTAVSVMGDLFESLLKRQAGLKDSSNLLPGHGGVLDRLDSLIALVPVTTAFLLFAFFIV</sequence>
<feature type="transmembrane region" description="Helical" evidence="19">
    <location>
        <begin position="253"/>
        <end position="270"/>
    </location>
</feature>
<evidence type="ECO:0000256" key="12">
    <source>
        <dbReference type="ARBA" id="ARBA00022695"/>
    </source>
</evidence>
<evidence type="ECO:0000256" key="19">
    <source>
        <dbReference type="SAM" id="Phobius"/>
    </source>
</evidence>
<evidence type="ECO:0000256" key="7">
    <source>
        <dbReference type="ARBA" id="ARBA00019373"/>
    </source>
</evidence>
<gene>
    <name evidence="20" type="ORF">ACFOW7_19590</name>
</gene>